<dbReference type="GO" id="GO:0015562">
    <property type="term" value="F:efflux transmembrane transporter activity"/>
    <property type="evidence" value="ECO:0007669"/>
    <property type="project" value="InterPro"/>
</dbReference>
<dbReference type="PANTHER" id="PTHR30203">
    <property type="entry name" value="OUTER MEMBRANE CATION EFFLUX PROTEIN"/>
    <property type="match status" value="1"/>
</dbReference>
<feature type="signal peptide" evidence="3">
    <location>
        <begin position="1"/>
        <end position="31"/>
    </location>
</feature>
<dbReference type="KEGG" id="rdi:CMV14_25465"/>
<dbReference type="OrthoDB" id="9791261at2"/>
<dbReference type="AlphaFoldDB" id="A0A2A4FUH0"/>
<dbReference type="EMBL" id="NWUF01000008">
    <property type="protein sequence ID" value="PCE42412.1"/>
    <property type="molecule type" value="Genomic_DNA"/>
</dbReference>
<dbReference type="Proteomes" id="UP000218934">
    <property type="component" value="Unassembled WGS sequence"/>
</dbReference>
<proteinExistence type="inferred from homology"/>
<evidence type="ECO:0000256" key="3">
    <source>
        <dbReference type="SAM" id="SignalP"/>
    </source>
</evidence>
<comment type="similarity">
    <text evidence="1">Belongs to the outer membrane factor (OMF) (TC 1.B.17) family.</text>
</comment>
<dbReference type="InterPro" id="IPR003423">
    <property type="entry name" value="OMP_efflux"/>
</dbReference>
<dbReference type="RefSeq" id="WP_066701120.1">
    <property type="nucleotide sequence ID" value="NZ_CP023451.1"/>
</dbReference>
<feature type="coiled-coil region" evidence="2">
    <location>
        <begin position="310"/>
        <end position="348"/>
    </location>
</feature>
<dbReference type="SUPFAM" id="SSF56954">
    <property type="entry name" value="Outer membrane efflux proteins (OEP)"/>
    <property type="match status" value="1"/>
</dbReference>
<dbReference type="Gene3D" id="1.20.1600.10">
    <property type="entry name" value="Outer membrane efflux proteins (OEP)"/>
    <property type="match status" value="1"/>
</dbReference>
<evidence type="ECO:0000313" key="4">
    <source>
        <dbReference type="EMBL" id="PCE42412.1"/>
    </source>
</evidence>
<evidence type="ECO:0000313" key="5">
    <source>
        <dbReference type="Proteomes" id="UP000218934"/>
    </source>
</evidence>
<sequence length="422" mass="44257">MQAFRGRLPRRAVAGMLAATCLMAVAQSAYAQVAPPFATLLRESEDAPRLAVSEAGVRQAEGLRDQARARPNPSINVMTENVAGSSPYSGFGRAETTLQYSQPIELGGKRSARIAAGEAGVVASRARDRDARVVFAYDLARAYAAAEIGDRRVGLAEDEVEEAQSDLKAAEALVGAGKETRLRALQARSALNEVSAQLDLAKANRISAYVRLSALVGADAPFASLAESLLDTGPSPDMVGPVDPTASPALLVAEAERAAAARRLDVESRRATPDITASVGVRRLEYEGATAVLGGVTIPLHLFDRNRGNIAASRAEVDAAEARLAVLRAEARAEAQSAAAELSAAESRVTAARGALATADETYRLARIAYEAGKSPLVELLAARHGLGTARSTVLDAETARFEARARLARLAGRTITGEPIQ</sequence>
<keyword evidence="5" id="KW-1185">Reference proteome</keyword>
<organism evidence="4 5">
    <name type="scientific">Rhizorhabdus dicambivorans</name>
    <dbReference type="NCBI Taxonomy" id="1850238"/>
    <lineage>
        <taxon>Bacteria</taxon>
        <taxon>Pseudomonadati</taxon>
        <taxon>Pseudomonadota</taxon>
        <taxon>Alphaproteobacteria</taxon>
        <taxon>Sphingomonadales</taxon>
        <taxon>Sphingomonadaceae</taxon>
        <taxon>Rhizorhabdus</taxon>
    </lineage>
</organism>
<feature type="chain" id="PRO_5012178424" evidence="3">
    <location>
        <begin position="32"/>
        <end position="422"/>
    </location>
</feature>
<dbReference type="InterPro" id="IPR010131">
    <property type="entry name" value="MdtP/NodT-like"/>
</dbReference>
<protein>
    <submittedName>
        <fullName evidence="4">TolC family protein</fullName>
    </submittedName>
</protein>
<gene>
    <name evidence="4" type="ORF">COO09_10455</name>
</gene>
<evidence type="ECO:0000256" key="2">
    <source>
        <dbReference type="SAM" id="Coils"/>
    </source>
</evidence>
<keyword evidence="2" id="KW-0175">Coiled coil</keyword>
<accession>A0A2A4FUH0</accession>
<keyword evidence="3" id="KW-0732">Signal</keyword>
<dbReference type="PANTHER" id="PTHR30203:SF24">
    <property type="entry name" value="BLR4935 PROTEIN"/>
    <property type="match status" value="1"/>
</dbReference>
<name>A0A2A4FUH0_9SPHN</name>
<comment type="caution">
    <text evidence="4">The sequence shown here is derived from an EMBL/GenBank/DDBJ whole genome shotgun (WGS) entry which is preliminary data.</text>
</comment>
<dbReference type="Pfam" id="PF02321">
    <property type="entry name" value="OEP"/>
    <property type="match status" value="2"/>
</dbReference>
<reference evidence="4 5" key="1">
    <citation type="submission" date="2017-09" db="EMBL/GenBank/DDBJ databases">
        <title>The Catabolism of 3,6-Dichlorosalicylic acid is Initiated by the Cytochrome P450 Monooxygenase DsmABC in Rhizorhabdus dicambivorans Ndbn-20.</title>
        <authorList>
            <person name="Na L."/>
        </authorList>
    </citation>
    <scope>NUCLEOTIDE SEQUENCE [LARGE SCALE GENOMIC DNA]</scope>
    <source>
        <strain evidence="4 5">Ndbn-20m</strain>
    </source>
</reference>
<evidence type="ECO:0000256" key="1">
    <source>
        <dbReference type="ARBA" id="ARBA00007613"/>
    </source>
</evidence>